<accession>A0A0F8X1V6</accession>
<name>A0A0F8X1V6_9ZZZZ</name>
<dbReference type="InterPro" id="IPR001173">
    <property type="entry name" value="Glyco_trans_2-like"/>
</dbReference>
<organism evidence="2">
    <name type="scientific">marine sediment metagenome</name>
    <dbReference type="NCBI Taxonomy" id="412755"/>
    <lineage>
        <taxon>unclassified sequences</taxon>
        <taxon>metagenomes</taxon>
        <taxon>ecological metagenomes</taxon>
    </lineage>
</organism>
<sequence>MGKVYKDIYTTYFMISIIITSYYEPKTIGKAIEGFLNQKIKEPYELYVCAPDNETLNIAKGYGVKTLKDPGTGKTNAINLLLPKLKGDIIILSDGDVYTFGNSVNMILKQLYNKNSLPYNQYI</sequence>
<comment type="caution">
    <text evidence="2">The sequence shown here is derived from an EMBL/GenBank/DDBJ whole genome shotgun (WGS) entry which is preliminary data.</text>
</comment>
<dbReference type="AlphaFoldDB" id="A0A0F8X1V6"/>
<gene>
    <name evidence="2" type="ORF">LCGC14_3080790</name>
</gene>
<feature type="domain" description="Glycosyltransferase 2-like" evidence="1">
    <location>
        <begin position="16"/>
        <end position="113"/>
    </location>
</feature>
<dbReference type="Gene3D" id="3.90.550.10">
    <property type="entry name" value="Spore Coat Polysaccharide Biosynthesis Protein SpsA, Chain A"/>
    <property type="match status" value="1"/>
</dbReference>
<evidence type="ECO:0000313" key="2">
    <source>
        <dbReference type="EMBL" id="KKK54825.1"/>
    </source>
</evidence>
<dbReference type="SUPFAM" id="SSF53448">
    <property type="entry name" value="Nucleotide-diphospho-sugar transferases"/>
    <property type="match status" value="1"/>
</dbReference>
<evidence type="ECO:0000259" key="1">
    <source>
        <dbReference type="Pfam" id="PF00535"/>
    </source>
</evidence>
<dbReference type="CDD" id="cd00761">
    <property type="entry name" value="Glyco_tranf_GTA_type"/>
    <property type="match status" value="1"/>
</dbReference>
<protein>
    <recommendedName>
        <fullName evidence="1">Glycosyltransferase 2-like domain-containing protein</fullName>
    </recommendedName>
</protein>
<proteinExistence type="predicted"/>
<dbReference type="Pfam" id="PF00535">
    <property type="entry name" value="Glycos_transf_2"/>
    <property type="match status" value="1"/>
</dbReference>
<dbReference type="EMBL" id="LAZR01065799">
    <property type="protein sequence ID" value="KKK54825.1"/>
    <property type="molecule type" value="Genomic_DNA"/>
</dbReference>
<dbReference type="InterPro" id="IPR029044">
    <property type="entry name" value="Nucleotide-diphossugar_trans"/>
</dbReference>
<reference evidence="2" key="1">
    <citation type="journal article" date="2015" name="Nature">
        <title>Complex archaea that bridge the gap between prokaryotes and eukaryotes.</title>
        <authorList>
            <person name="Spang A."/>
            <person name="Saw J.H."/>
            <person name="Jorgensen S.L."/>
            <person name="Zaremba-Niedzwiedzka K."/>
            <person name="Martijn J."/>
            <person name="Lind A.E."/>
            <person name="van Eijk R."/>
            <person name="Schleper C."/>
            <person name="Guy L."/>
            <person name="Ettema T.J."/>
        </authorList>
    </citation>
    <scope>NUCLEOTIDE SEQUENCE</scope>
</reference>